<dbReference type="STRING" id="1165861.A0A0L0UN85"/>
<sequence>MRIDHVVEYLKKRQNDVGRQHSVQMAGRIDEIVTLLTKYTTRGIYGTYFNSSEPTLKGTEQFVVTEMGDLKKQGDLLAAVLFSMMLWTENLMYSTPRSLRKMDITDEGWKMLSSTSDRVRGFIEEGYRTARRHNGSYGTVTQAIRDKNLSTAALAAYDNSSFKFTTMQDAKAFSTFKQEEPDAFNELEWKLISKFPPAKKAKYSSFLVNVGSYSSFHRLKLDPLTDKLFSSKGDDFTYRERRLKEGADIKDILFEMAEHDPHSREVLDHL</sequence>
<feature type="domain" description="TraG P-loop" evidence="1">
    <location>
        <begin position="6"/>
        <end position="148"/>
    </location>
</feature>
<dbReference type="InterPro" id="IPR053155">
    <property type="entry name" value="F-pilin_assembly_TraC"/>
</dbReference>
<dbReference type="Gene3D" id="3.40.50.300">
    <property type="entry name" value="P-loop containing nucleotide triphosphate hydrolases"/>
    <property type="match status" value="1"/>
</dbReference>
<reference evidence="3" key="1">
    <citation type="submission" date="2014-03" db="EMBL/GenBank/DDBJ databases">
        <title>The Genome Sequence of Puccinia striiformis f. sp. tritici PST-78.</title>
        <authorList>
            <consortium name="The Broad Institute Genome Sequencing Platform"/>
            <person name="Cuomo C."/>
            <person name="Hulbert S."/>
            <person name="Chen X."/>
            <person name="Walker B."/>
            <person name="Young S.K."/>
            <person name="Zeng Q."/>
            <person name="Gargeya S."/>
            <person name="Fitzgerald M."/>
            <person name="Haas B."/>
            <person name="Abouelleil A."/>
            <person name="Alvarado L."/>
            <person name="Arachchi H.M."/>
            <person name="Berlin A.M."/>
            <person name="Chapman S.B."/>
            <person name="Goldberg J."/>
            <person name="Griggs A."/>
            <person name="Gujja S."/>
            <person name="Hansen M."/>
            <person name="Howarth C."/>
            <person name="Imamovic A."/>
            <person name="Larimer J."/>
            <person name="McCowan C."/>
            <person name="Montmayeur A."/>
            <person name="Murphy C."/>
            <person name="Neiman D."/>
            <person name="Pearson M."/>
            <person name="Priest M."/>
            <person name="Roberts A."/>
            <person name="Saif S."/>
            <person name="Shea T."/>
            <person name="Sisk P."/>
            <person name="Sykes S."/>
            <person name="Wortman J."/>
            <person name="Nusbaum C."/>
            <person name="Birren B."/>
        </authorList>
    </citation>
    <scope>NUCLEOTIDE SEQUENCE [LARGE SCALE GENOMIC DNA]</scope>
    <source>
        <strain evidence="3">race PST-78</strain>
    </source>
</reference>
<dbReference type="InterPro" id="IPR043964">
    <property type="entry name" value="P-loop_TraG"/>
</dbReference>
<accession>A0A0L0UN85</accession>
<dbReference type="InterPro" id="IPR027417">
    <property type="entry name" value="P-loop_NTPase"/>
</dbReference>
<dbReference type="PANTHER" id="PTHR38467:SF1">
    <property type="entry name" value="CONJUGATIVE TRANSFER: ASSEMBLY"/>
    <property type="match status" value="1"/>
</dbReference>
<dbReference type="Pfam" id="PF19044">
    <property type="entry name" value="P-loop_TraG"/>
    <property type="match status" value="1"/>
</dbReference>
<keyword evidence="3" id="KW-1185">Reference proteome</keyword>
<evidence type="ECO:0000313" key="3">
    <source>
        <dbReference type="Proteomes" id="UP000054564"/>
    </source>
</evidence>
<dbReference type="AlphaFoldDB" id="A0A0L0UN85"/>
<dbReference type="Proteomes" id="UP000054564">
    <property type="component" value="Unassembled WGS sequence"/>
</dbReference>
<feature type="non-terminal residue" evidence="2">
    <location>
        <position position="270"/>
    </location>
</feature>
<organism evidence="2 3">
    <name type="scientific">Puccinia striiformis f. sp. tritici PST-78</name>
    <dbReference type="NCBI Taxonomy" id="1165861"/>
    <lineage>
        <taxon>Eukaryota</taxon>
        <taxon>Fungi</taxon>
        <taxon>Dikarya</taxon>
        <taxon>Basidiomycota</taxon>
        <taxon>Pucciniomycotina</taxon>
        <taxon>Pucciniomycetes</taxon>
        <taxon>Pucciniales</taxon>
        <taxon>Pucciniaceae</taxon>
        <taxon>Puccinia</taxon>
    </lineage>
</organism>
<evidence type="ECO:0000313" key="2">
    <source>
        <dbReference type="EMBL" id="KNE88435.1"/>
    </source>
</evidence>
<proteinExistence type="predicted"/>
<name>A0A0L0UN85_9BASI</name>
<comment type="caution">
    <text evidence="2">The sequence shown here is derived from an EMBL/GenBank/DDBJ whole genome shotgun (WGS) entry which is preliminary data.</text>
</comment>
<dbReference type="PANTHER" id="PTHR38467">
    <property type="match status" value="1"/>
</dbReference>
<protein>
    <recommendedName>
        <fullName evidence="1">TraG P-loop domain-containing protein</fullName>
    </recommendedName>
</protein>
<evidence type="ECO:0000259" key="1">
    <source>
        <dbReference type="Pfam" id="PF19044"/>
    </source>
</evidence>
<gene>
    <name evidence="2" type="ORF">PSTG_18164</name>
</gene>
<dbReference type="EMBL" id="AJIL01001967">
    <property type="protein sequence ID" value="KNE88435.1"/>
    <property type="molecule type" value="Genomic_DNA"/>
</dbReference>